<name>A0A164F3P1_9CRUS</name>
<feature type="non-terminal residue" evidence="1">
    <location>
        <position position="1"/>
    </location>
</feature>
<dbReference type="PANTHER" id="PTHR22954:SF3">
    <property type="entry name" value="PROTEIN CBG08539"/>
    <property type="match status" value="1"/>
</dbReference>
<proteinExistence type="predicted"/>
<dbReference type="AlphaFoldDB" id="A0A164F3P1"/>
<dbReference type="EMBL" id="LRGB01021638">
    <property type="protein sequence ID" value="KZR97396.1"/>
    <property type="molecule type" value="Genomic_DNA"/>
</dbReference>
<dbReference type="InterPro" id="IPR005312">
    <property type="entry name" value="DUF1759"/>
</dbReference>
<dbReference type="PANTHER" id="PTHR22954">
    <property type="entry name" value="RETROVIRAL PROTEASE-RELATED"/>
    <property type="match status" value="1"/>
</dbReference>
<keyword evidence="2" id="KW-1185">Reference proteome</keyword>
<reference evidence="1 2" key="1">
    <citation type="submission" date="2016-03" db="EMBL/GenBank/DDBJ databases">
        <title>EvidentialGene: Evidence-directed Construction of Genes on Genomes.</title>
        <authorList>
            <person name="Gilbert D.G."/>
            <person name="Choi J.-H."/>
            <person name="Mockaitis K."/>
            <person name="Colbourne J."/>
            <person name="Pfrender M."/>
        </authorList>
    </citation>
    <scope>NUCLEOTIDE SEQUENCE [LARGE SCALE GENOMIC DNA]</scope>
    <source>
        <strain evidence="1 2">Xinb3</strain>
        <tissue evidence="1">Complete organism</tissue>
    </source>
</reference>
<accession>A0A164F3P1</accession>
<comment type="caution">
    <text evidence="1">The sequence shown here is derived from an EMBL/GenBank/DDBJ whole genome shotgun (WGS) entry which is preliminary data.</text>
</comment>
<feature type="non-terminal residue" evidence="1">
    <location>
        <position position="105"/>
    </location>
</feature>
<protein>
    <submittedName>
        <fullName evidence="1">Uncharacterized protein</fullName>
    </submittedName>
</protein>
<evidence type="ECO:0000313" key="1">
    <source>
        <dbReference type="EMBL" id="KZR97396.1"/>
    </source>
</evidence>
<evidence type="ECO:0000313" key="2">
    <source>
        <dbReference type="Proteomes" id="UP000076858"/>
    </source>
</evidence>
<dbReference type="OrthoDB" id="6503380at2759"/>
<organism evidence="1 2">
    <name type="scientific">Daphnia magna</name>
    <dbReference type="NCBI Taxonomy" id="35525"/>
    <lineage>
        <taxon>Eukaryota</taxon>
        <taxon>Metazoa</taxon>
        <taxon>Ecdysozoa</taxon>
        <taxon>Arthropoda</taxon>
        <taxon>Crustacea</taxon>
        <taxon>Branchiopoda</taxon>
        <taxon>Diplostraca</taxon>
        <taxon>Cladocera</taxon>
        <taxon>Anomopoda</taxon>
        <taxon>Daphniidae</taxon>
        <taxon>Daphnia</taxon>
    </lineage>
</organism>
<dbReference type="Proteomes" id="UP000076858">
    <property type="component" value="Unassembled WGS sequence"/>
</dbReference>
<sequence length="105" mass="11449">NLLKAMYGKPDVLIEAHTHKLATLQPVKDIADAAALRCFQLTIQSHINALEALGVARTSHGCLLGSSILRSIPLKLQAKWAESATNKVTDIYQVLKFIEEQVEAG</sequence>
<dbReference type="Pfam" id="PF03564">
    <property type="entry name" value="DUF1759"/>
    <property type="match status" value="1"/>
</dbReference>
<gene>
    <name evidence="1" type="ORF">APZ42_007757</name>
</gene>